<accession>A0ACC1IV13</accession>
<sequence length="263" mass="27651">MNNLSKRIYGGFVVPSTMAPFVVSLSTQLGKVSGMCGGTIISPRHIVTAAHCVIPPGKNGPTADITIGHQSADKDDQAYVHAKKVTLHPRSLVKGSLDMDYDIAVVEVPELTFDIGTQRAVIYNEPLVMGQAMLAMGWGKAESESIDRTELRGLITSVGNCNGGNKSSLTSDGPVICSLGDNSPGRSICSGDSGTAIVVNDGGVLKLTALNSMISLVDNAVDCGSTQMVSFYLRIPYFIDFLVGTTGLSKEYLTGLASTNTIM</sequence>
<protein>
    <submittedName>
        <fullName evidence="1">Uncharacterized protein</fullName>
    </submittedName>
</protein>
<dbReference type="Proteomes" id="UP001150581">
    <property type="component" value="Unassembled WGS sequence"/>
</dbReference>
<keyword evidence="2" id="KW-1185">Reference proteome</keyword>
<dbReference type="EMBL" id="JANBPG010000030">
    <property type="protein sequence ID" value="KAJ1901369.1"/>
    <property type="molecule type" value="Genomic_DNA"/>
</dbReference>
<evidence type="ECO:0000313" key="2">
    <source>
        <dbReference type="Proteomes" id="UP001150581"/>
    </source>
</evidence>
<name>A0ACC1IV13_9FUNG</name>
<reference evidence="1" key="1">
    <citation type="submission" date="2022-07" db="EMBL/GenBank/DDBJ databases">
        <title>Phylogenomic reconstructions and comparative analyses of Kickxellomycotina fungi.</title>
        <authorList>
            <person name="Reynolds N.K."/>
            <person name="Stajich J.E."/>
            <person name="Barry K."/>
            <person name="Grigoriev I.V."/>
            <person name="Crous P."/>
            <person name="Smith M.E."/>
        </authorList>
    </citation>
    <scope>NUCLEOTIDE SEQUENCE</scope>
    <source>
        <strain evidence="1">Benny 63K</strain>
    </source>
</reference>
<evidence type="ECO:0000313" key="1">
    <source>
        <dbReference type="EMBL" id="KAJ1901369.1"/>
    </source>
</evidence>
<comment type="caution">
    <text evidence="1">The sequence shown here is derived from an EMBL/GenBank/DDBJ whole genome shotgun (WGS) entry which is preliminary data.</text>
</comment>
<proteinExistence type="predicted"/>
<organism evidence="1 2">
    <name type="scientific">Kickxella alabastrina</name>
    <dbReference type="NCBI Taxonomy" id="61397"/>
    <lineage>
        <taxon>Eukaryota</taxon>
        <taxon>Fungi</taxon>
        <taxon>Fungi incertae sedis</taxon>
        <taxon>Zoopagomycota</taxon>
        <taxon>Kickxellomycotina</taxon>
        <taxon>Kickxellomycetes</taxon>
        <taxon>Kickxellales</taxon>
        <taxon>Kickxellaceae</taxon>
        <taxon>Kickxella</taxon>
    </lineage>
</organism>
<gene>
    <name evidence="1" type="ORF">LPJ66_000829</name>
</gene>